<keyword evidence="2" id="KW-0813">Transport</keyword>
<gene>
    <name evidence="2" type="primary">ugpB</name>
    <name evidence="2" type="ORF">HSBGL_0205</name>
</gene>
<dbReference type="SUPFAM" id="SSF53850">
    <property type="entry name" value="Periplasmic binding protein-like II"/>
    <property type="match status" value="1"/>
</dbReference>
<protein>
    <submittedName>
        <fullName evidence="2">ABC-type sugar transport system, periplasmic component</fullName>
    </submittedName>
</protein>
<dbReference type="EMBL" id="CP064789">
    <property type="protein sequence ID" value="QSG10646.1"/>
    <property type="molecule type" value="Genomic_DNA"/>
</dbReference>
<sequence length="544" mass="60890">MASLSTRRSTMTNRTERTYTRRKALAGLGVASTLALAGCATQSGSPTTEPEQSELPTREDGIEQWGQKLNEHARKAGIDWEMFAGEGIELKFGMGLHKYSTTTKPLLPYFEDLTGISVEYEIFEENRYWREARNAMADQSGEYDGFMVGLWPAGGYHQGTDGDPWVEDLWPYIEDATLTDQDWLAMEDFMAQTIELMTFPDPDGGESFIGFPNGIEIYGCVGYDMETYDTLGLEEPTTFEELEQNAKAISESSEVDQEGMVSRTASATLSSANWGTMFRSHGAKWIDREVLLNEDDPDPEAVALINSDRGVESLERFGSILHNYGPSQAWTKDWYANNQTYNRGDVGMIYSTPQTSGIVDEERMANTKWIPPLRTEDGRERIGDTWIWATGISSYTDEQSQKAAWLFIQWANSRAANFLLSTHQWQGDEPRAGHARFNMYRNDSGSEWRYEADAYPEVAGAYPEVAGEGYEQTFIDGMKLVPTSPPPVPVDTPQNMNIMDEAATAMSRVVANGPDTARDELDAIASSVGEYAKRIPDRYINYVA</sequence>
<evidence type="ECO:0000256" key="1">
    <source>
        <dbReference type="SAM" id="MobiDB-lite"/>
    </source>
</evidence>
<proteinExistence type="predicted"/>
<dbReference type="AlphaFoldDB" id="A0A897NK44"/>
<feature type="region of interest" description="Disordered" evidence="1">
    <location>
        <begin position="40"/>
        <end position="59"/>
    </location>
</feature>
<dbReference type="Proteomes" id="UP000663305">
    <property type="component" value="Chromosome"/>
</dbReference>
<dbReference type="PANTHER" id="PTHR43649">
    <property type="entry name" value="ARABINOSE-BINDING PROTEIN-RELATED"/>
    <property type="match status" value="1"/>
</dbReference>
<dbReference type="Gene3D" id="3.40.190.10">
    <property type="entry name" value="Periplasmic binding protein-like II"/>
    <property type="match status" value="2"/>
</dbReference>
<organism evidence="2 3">
    <name type="scientific">Halapricum desulfuricans</name>
    <dbReference type="NCBI Taxonomy" id="2841257"/>
    <lineage>
        <taxon>Archaea</taxon>
        <taxon>Methanobacteriati</taxon>
        <taxon>Methanobacteriota</taxon>
        <taxon>Stenosarchaea group</taxon>
        <taxon>Halobacteria</taxon>
        <taxon>Halobacteriales</taxon>
        <taxon>Haloarculaceae</taxon>
        <taxon>Halapricum</taxon>
    </lineage>
</organism>
<feature type="compositionally biased region" description="Polar residues" evidence="1">
    <location>
        <begin position="40"/>
        <end position="50"/>
    </location>
</feature>
<dbReference type="PANTHER" id="PTHR43649:SF12">
    <property type="entry name" value="DIACETYLCHITOBIOSE BINDING PROTEIN DASA"/>
    <property type="match status" value="1"/>
</dbReference>
<evidence type="ECO:0000313" key="2">
    <source>
        <dbReference type="EMBL" id="QSG10646.1"/>
    </source>
</evidence>
<name>A0A897NK44_9EURY</name>
<evidence type="ECO:0000313" key="3">
    <source>
        <dbReference type="Proteomes" id="UP000663305"/>
    </source>
</evidence>
<reference evidence="2" key="1">
    <citation type="submission" date="2020-11" db="EMBL/GenBank/DDBJ databases">
        <title>Carbohydrate-dependent, anaerobic sulfur respiration: A novel catabolism in halophilic archaea.</title>
        <authorList>
            <person name="Sorokin D.Y."/>
            <person name="Messina E."/>
            <person name="Smedile F."/>
            <person name="La Cono V."/>
            <person name="Hallsworth J.E."/>
            <person name="Yakimov M.M."/>
        </authorList>
    </citation>
    <scope>NUCLEOTIDE SEQUENCE</scope>
    <source>
        <strain evidence="2">HSR-Bgl</strain>
    </source>
</reference>
<dbReference type="InterPro" id="IPR050490">
    <property type="entry name" value="Bact_solute-bd_prot1"/>
</dbReference>
<accession>A0A897NK44</accession>
<keyword evidence="2" id="KW-0762">Sugar transport</keyword>